<comment type="caution">
    <text evidence="1">The sequence shown here is derived from an EMBL/GenBank/DDBJ whole genome shotgun (WGS) entry which is preliminary data.</text>
</comment>
<reference evidence="1" key="1">
    <citation type="submission" date="2023-06" db="EMBL/GenBank/DDBJ databases">
        <authorList>
            <person name="Kurt Z."/>
        </authorList>
    </citation>
    <scope>NUCLEOTIDE SEQUENCE</scope>
</reference>
<dbReference type="EMBL" id="CATOUU010000997">
    <property type="protein sequence ID" value="CAI9965888.1"/>
    <property type="molecule type" value="Genomic_DNA"/>
</dbReference>
<dbReference type="EMBL" id="CAXDID020000251">
    <property type="protein sequence ID" value="CAL6064524.1"/>
    <property type="molecule type" value="Genomic_DNA"/>
</dbReference>
<evidence type="ECO:0000313" key="3">
    <source>
        <dbReference type="Proteomes" id="UP001642409"/>
    </source>
</evidence>
<accession>A0AA86QXD5</accession>
<reference evidence="2 3" key="2">
    <citation type="submission" date="2024-07" db="EMBL/GenBank/DDBJ databases">
        <authorList>
            <person name="Akdeniz Z."/>
        </authorList>
    </citation>
    <scope>NUCLEOTIDE SEQUENCE [LARGE SCALE GENOMIC DNA]</scope>
</reference>
<organism evidence="1">
    <name type="scientific">Hexamita inflata</name>
    <dbReference type="NCBI Taxonomy" id="28002"/>
    <lineage>
        <taxon>Eukaryota</taxon>
        <taxon>Metamonada</taxon>
        <taxon>Diplomonadida</taxon>
        <taxon>Hexamitidae</taxon>
        <taxon>Hexamitinae</taxon>
        <taxon>Hexamita</taxon>
    </lineage>
</organism>
<keyword evidence="3" id="KW-1185">Reference proteome</keyword>
<sequence length="95" mass="11370">MEDELDIKLGLWNQAYFFDVLPLKYESHTQIVPGDLILYIGKYPGEKQQKHNVVLLKQKREKESGRRAYSTTPAIIQRNDLNYIIWRQLLYQFIK</sequence>
<protein>
    <submittedName>
        <fullName evidence="1">Uncharacterized protein</fullName>
    </submittedName>
</protein>
<dbReference type="Proteomes" id="UP001642409">
    <property type="component" value="Unassembled WGS sequence"/>
</dbReference>
<proteinExistence type="predicted"/>
<gene>
    <name evidence="2" type="ORF">HINF_LOCUS51395</name>
    <name evidence="1" type="ORF">HINF_LOCUS53533</name>
</gene>
<evidence type="ECO:0000313" key="2">
    <source>
        <dbReference type="EMBL" id="CAL6064524.1"/>
    </source>
</evidence>
<name>A0AA86QXD5_9EUKA</name>
<evidence type="ECO:0000313" key="1">
    <source>
        <dbReference type="EMBL" id="CAI9965888.1"/>
    </source>
</evidence>
<dbReference type="AlphaFoldDB" id="A0AA86QXD5"/>